<dbReference type="AlphaFoldDB" id="A0A139AST2"/>
<feature type="region of interest" description="Disordered" evidence="5">
    <location>
        <begin position="27"/>
        <end position="51"/>
    </location>
</feature>
<feature type="transmembrane region" description="Helical" evidence="6">
    <location>
        <begin position="295"/>
        <end position="316"/>
    </location>
</feature>
<gene>
    <name evidence="8" type="ORF">M427DRAFT_52654</name>
</gene>
<evidence type="ECO:0000256" key="4">
    <source>
        <dbReference type="ARBA" id="ARBA00023136"/>
    </source>
</evidence>
<feature type="compositionally biased region" description="Polar residues" evidence="5">
    <location>
        <begin position="651"/>
        <end position="663"/>
    </location>
</feature>
<dbReference type="Proteomes" id="UP000070544">
    <property type="component" value="Unassembled WGS sequence"/>
</dbReference>
<feature type="region of interest" description="Disordered" evidence="5">
    <location>
        <begin position="477"/>
        <end position="544"/>
    </location>
</feature>
<feature type="region of interest" description="Disordered" evidence="5">
    <location>
        <begin position="64"/>
        <end position="99"/>
    </location>
</feature>
<keyword evidence="3 6" id="KW-1133">Transmembrane helix</keyword>
<keyword evidence="7" id="KW-0732">Signal</keyword>
<keyword evidence="4 6" id="KW-0472">Membrane</keyword>
<feature type="transmembrane region" description="Helical" evidence="6">
    <location>
        <begin position="337"/>
        <end position="356"/>
    </location>
</feature>
<keyword evidence="2 6" id="KW-0812">Transmembrane</keyword>
<dbReference type="PANTHER" id="PTHR23423">
    <property type="entry name" value="ORGANIC SOLUTE TRANSPORTER-RELATED"/>
    <property type="match status" value="1"/>
</dbReference>
<dbReference type="STRING" id="1344416.A0A139AST2"/>
<accession>A0A139AST2</accession>
<evidence type="ECO:0000313" key="9">
    <source>
        <dbReference type="Proteomes" id="UP000070544"/>
    </source>
</evidence>
<feature type="signal peptide" evidence="7">
    <location>
        <begin position="1"/>
        <end position="25"/>
    </location>
</feature>
<evidence type="ECO:0000256" key="2">
    <source>
        <dbReference type="ARBA" id="ARBA00022692"/>
    </source>
</evidence>
<keyword evidence="9" id="KW-1185">Reference proteome</keyword>
<name>A0A139AST2_GONPJ</name>
<feature type="chain" id="PRO_5007296384" evidence="7">
    <location>
        <begin position="26"/>
        <end position="707"/>
    </location>
</feature>
<dbReference type="OrthoDB" id="5348404at2759"/>
<reference evidence="8 9" key="1">
    <citation type="journal article" date="2015" name="Genome Biol. Evol.">
        <title>Phylogenomic analyses indicate that early fungi evolved digesting cell walls of algal ancestors of land plants.</title>
        <authorList>
            <person name="Chang Y."/>
            <person name="Wang S."/>
            <person name="Sekimoto S."/>
            <person name="Aerts A.L."/>
            <person name="Choi C."/>
            <person name="Clum A."/>
            <person name="LaButti K.M."/>
            <person name="Lindquist E.A."/>
            <person name="Yee Ngan C."/>
            <person name="Ohm R.A."/>
            <person name="Salamov A.A."/>
            <person name="Grigoriev I.V."/>
            <person name="Spatafora J.W."/>
            <person name="Berbee M.L."/>
        </authorList>
    </citation>
    <scope>NUCLEOTIDE SEQUENCE [LARGE SCALE GENOMIC DNA]</scope>
    <source>
        <strain evidence="8 9">JEL478</strain>
    </source>
</reference>
<organism evidence="8 9">
    <name type="scientific">Gonapodya prolifera (strain JEL478)</name>
    <name type="common">Monoblepharis prolifera</name>
    <dbReference type="NCBI Taxonomy" id="1344416"/>
    <lineage>
        <taxon>Eukaryota</taxon>
        <taxon>Fungi</taxon>
        <taxon>Fungi incertae sedis</taxon>
        <taxon>Chytridiomycota</taxon>
        <taxon>Chytridiomycota incertae sedis</taxon>
        <taxon>Monoblepharidomycetes</taxon>
        <taxon>Monoblepharidales</taxon>
        <taxon>Gonapodyaceae</taxon>
        <taxon>Gonapodya</taxon>
    </lineage>
</organism>
<dbReference type="InterPro" id="IPR005178">
    <property type="entry name" value="Ostalpha/TMEM184C"/>
</dbReference>
<protein>
    <submittedName>
        <fullName evidence="8">DUF300-domain-containing protein</fullName>
    </submittedName>
</protein>
<proteinExistence type="predicted"/>
<evidence type="ECO:0000256" key="7">
    <source>
        <dbReference type="SAM" id="SignalP"/>
    </source>
</evidence>
<feature type="transmembrane region" description="Helical" evidence="6">
    <location>
        <begin position="197"/>
        <end position="216"/>
    </location>
</feature>
<evidence type="ECO:0000256" key="5">
    <source>
        <dbReference type="SAM" id="MobiDB-lite"/>
    </source>
</evidence>
<feature type="compositionally biased region" description="Basic and acidic residues" evidence="5">
    <location>
        <begin position="507"/>
        <end position="528"/>
    </location>
</feature>
<evidence type="ECO:0000313" key="8">
    <source>
        <dbReference type="EMBL" id="KXS19790.1"/>
    </source>
</evidence>
<feature type="compositionally biased region" description="Low complexity" evidence="5">
    <location>
        <begin position="491"/>
        <end position="504"/>
    </location>
</feature>
<comment type="subcellular location">
    <subcellularLocation>
        <location evidence="1">Membrane</location>
        <topology evidence="1">Multi-pass membrane protein</topology>
    </subcellularLocation>
</comment>
<feature type="transmembrane region" description="Helical" evidence="6">
    <location>
        <begin position="132"/>
        <end position="152"/>
    </location>
</feature>
<dbReference type="GO" id="GO:0016020">
    <property type="term" value="C:membrane"/>
    <property type="evidence" value="ECO:0007669"/>
    <property type="project" value="UniProtKB-SubCell"/>
</dbReference>
<feature type="region of interest" description="Disordered" evidence="5">
    <location>
        <begin position="612"/>
        <end position="677"/>
    </location>
</feature>
<feature type="transmembrane region" description="Helical" evidence="6">
    <location>
        <begin position="263"/>
        <end position="283"/>
    </location>
</feature>
<sequence length="707" mass="77847">MRFPRPLALPAFLLLLLVLPPSLLASADDSSTAAPIHPSPEELASADDAPSGIRRIQGPAIPYFRAIPGRPVSSQDSTQLSRRSPPRHPFHPSGRMENPANFDIPRGVSVMEDAGGDGDDDDLKISPITSTIALVCTLFACTVTLVSIWHHLKNYRRPDCQRLIIRILWMVPVYSVSSYISLNSWRLASYIDTLRDVYEAFVIYTFFSLCVNFLGGERDLLIDHLRGRPKTPHMWPLNYVLRPMEVSDPNVFLLIRRMILQFVIVKPLVGVLTLMLKLAGWYYEGWIALGSAYLYFSLAYNVSVSLSMYGLVMFYLTCHHDLAPFRPLPKFLVVKAIIFFSFWQSFVISILVWAGAIRQHGAYSAENVATSIQDFLICLESVFFAMGHYYAFPPSDYDPDVTPSAPRLCARVPLWYAFRDAVGMRDFVNDAWHTLKGTTFGSYERRDDMFWVRDGHSGGRGSAWNVFSSDSQGGYQRVDTNDGGESGWATSSLRGGLRSSRPPGMGDLDHDFAARHAGESSERARDGFGEETVDFPDPFNDSERDIEDLYRRSRRTLFGDYNYPALGGPAPKLNLVPDYGTTVGAANGGATSSQYRGGSGLNGSAGFSTSGNNNSSLAGSDLGSSRRVQDALSPGFDPPTRSRSPAIDRAGSSSPGLGKQRSSAHLVAAGIGTNRGENQDLSLQLGESTPLIFGRDPLLEEANVDSR</sequence>
<evidence type="ECO:0000256" key="1">
    <source>
        <dbReference type="ARBA" id="ARBA00004141"/>
    </source>
</evidence>
<evidence type="ECO:0000256" key="6">
    <source>
        <dbReference type="SAM" id="Phobius"/>
    </source>
</evidence>
<evidence type="ECO:0000256" key="3">
    <source>
        <dbReference type="ARBA" id="ARBA00022989"/>
    </source>
</evidence>
<dbReference type="EMBL" id="KQ965737">
    <property type="protein sequence ID" value="KXS19790.1"/>
    <property type="molecule type" value="Genomic_DNA"/>
</dbReference>
<dbReference type="SMART" id="SM01417">
    <property type="entry name" value="Solute_trans_a"/>
    <property type="match status" value="1"/>
</dbReference>
<feature type="transmembrane region" description="Helical" evidence="6">
    <location>
        <begin position="164"/>
        <end position="185"/>
    </location>
</feature>
<dbReference type="Pfam" id="PF03619">
    <property type="entry name" value="Solute_trans_a"/>
    <property type="match status" value="1"/>
</dbReference>